<feature type="compositionally biased region" description="Basic and acidic residues" evidence="1">
    <location>
        <begin position="678"/>
        <end position="688"/>
    </location>
</feature>
<dbReference type="Proteomes" id="UP000626109">
    <property type="component" value="Unassembled WGS sequence"/>
</dbReference>
<feature type="region of interest" description="Disordered" evidence="1">
    <location>
        <begin position="666"/>
        <end position="688"/>
    </location>
</feature>
<evidence type="ECO:0000313" key="2">
    <source>
        <dbReference type="EMBL" id="CAE8671658.1"/>
    </source>
</evidence>
<dbReference type="AlphaFoldDB" id="A0A813JAQ2"/>
<proteinExistence type="predicted"/>
<gene>
    <name evidence="2" type="ORF">PGLA2088_LOCUS17763</name>
</gene>
<protein>
    <submittedName>
        <fullName evidence="2">Uncharacterized protein</fullName>
    </submittedName>
</protein>
<organism evidence="2 3">
    <name type="scientific">Polarella glacialis</name>
    <name type="common">Dinoflagellate</name>
    <dbReference type="NCBI Taxonomy" id="89957"/>
    <lineage>
        <taxon>Eukaryota</taxon>
        <taxon>Sar</taxon>
        <taxon>Alveolata</taxon>
        <taxon>Dinophyceae</taxon>
        <taxon>Suessiales</taxon>
        <taxon>Suessiaceae</taxon>
        <taxon>Polarella</taxon>
    </lineage>
</organism>
<accession>A0A813JAQ2</accession>
<sequence length="688" mass="76426">MSYSLKTILWWEPVRNAVTVLTIGSSVVLVAASTAGSDLGFAHHARLSIARWTTALPNGTDGIVDASYIRRLDCVENQTWSTFRLKLVAAMEAPGLLGHDPSLVGDANRLLEPFDNQPREFFQRQGLEFHANLAGSDQQSRQIFCFPGYQAACLVRVLSLAAQVASGQPVRDFLEANAQYCASIFGKDAALEYMSSTSWPVRLLDFETHMTSCPDSAFTKRLAKTLPAGVETFDHFKLFFPQHNLKAGASYLHPGSVDPQGMSAACKGCAAAASSKRITIVSVDGGHCALWLEPAVTLRTLFPETVITKLASFKTASDCQALMGEATLKQEDLFINQKYDSSSILRAADVLVGQWIGECAKLRAHYMKPVIAYIGFLLLTDPSVGHYHAWSTPVEHYWDRFAYLNACDVHARSGGAAADGGPSCALVFEEPQLAEAAHWQTGQRRPSVRPLSLYVNALHEPHLATDEVLVINRARLVRDGIFSQALNAMRHPRYPHSFVNQRRGMSYSDMSTYRGVVLLPWDLNLVMFHDLYAMNLPMFLPDREGLHHVALTYFSRFMKNTAHAGQAFAEPMPGRGNPPHLFSPFQLEYVEARDYWLGFTEYLRAPSILHFASLPDLLLQAAELDGARVSNRMRAHNALCFRQSRAFWGRVLGVFERHQTYEGIPESSLSPDSFHAGGRLDRSQNLET</sequence>
<evidence type="ECO:0000256" key="1">
    <source>
        <dbReference type="SAM" id="MobiDB-lite"/>
    </source>
</evidence>
<dbReference type="EMBL" id="CAJNNW010024117">
    <property type="protein sequence ID" value="CAE8671658.1"/>
    <property type="molecule type" value="Genomic_DNA"/>
</dbReference>
<evidence type="ECO:0000313" key="3">
    <source>
        <dbReference type="Proteomes" id="UP000626109"/>
    </source>
</evidence>
<reference evidence="2" key="1">
    <citation type="submission" date="2021-02" db="EMBL/GenBank/DDBJ databases">
        <authorList>
            <person name="Dougan E. K."/>
            <person name="Rhodes N."/>
            <person name="Thang M."/>
            <person name="Chan C."/>
        </authorList>
    </citation>
    <scope>NUCLEOTIDE SEQUENCE</scope>
</reference>
<name>A0A813JAQ2_POLGL</name>
<comment type="caution">
    <text evidence="2">The sequence shown here is derived from an EMBL/GenBank/DDBJ whole genome shotgun (WGS) entry which is preliminary data.</text>
</comment>